<dbReference type="Proteomes" id="UP000613580">
    <property type="component" value="Unassembled WGS sequence"/>
</dbReference>
<dbReference type="InterPro" id="IPR023451">
    <property type="entry name" value="Thymidate_synth/dCMP_Mease_dom"/>
</dbReference>
<dbReference type="GO" id="GO:0004799">
    <property type="term" value="F:thymidylate synthase activity"/>
    <property type="evidence" value="ECO:0007669"/>
    <property type="project" value="UniProtKB-EC"/>
</dbReference>
<comment type="pathway">
    <text evidence="1">Pyrimidine metabolism; dTTP biosynthesis.</text>
</comment>
<evidence type="ECO:0000256" key="1">
    <source>
        <dbReference type="ARBA" id="ARBA00004992"/>
    </source>
</evidence>
<gene>
    <name evidence="9" type="ORF">HMN09_00398000</name>
</gene>
<evidence type="ECO:0000256" key="6">
    <source>
        <dbReference type="ARBA" id="ARBA00047344"/>
    </source>
</evidence>
<comment type="catalytic activity">
    <reaction evidence="6">
        <text>dUMP + (6R)-5,10-methylene-5,6,7,8-tetrahydrofolate = 7,8-dihydrofolate + dTMP</text>
        <dbReference type="Rhea" id="RHEA:12104"/>
        <dbReference type="ChEBI" id="CHEBI:15636"/>
        <dbReference type="ChEBI" id="CHEBI:57451"/>
        <dbReference type="ChEBI" id="CHEBI:63528"/>
        <dbReference type="ChEBI" id="CHEBI:246422"/>
        <dbReference type="EC" id="2.1.1.45"/>
    </reaction>
</comment>
<dbReference type="PRINTS" id="PR00108">
    <property type="entry name" value="THYMDSNTHASE"/>
</dbReference>
<dbReference type="GO" id="GO:0032259">
    <property type="term" value="P:methylation"/>
    <property type="evidence" value="ECO:0007669"/>
    <property type="project" value="UniProtKB-KW"/>
</dbReference>
<sequence length="330" mass="37277">MGGKSQDELMPCDSTRLGLVYSLLPTPTMQAAPHEEQQYLDLIRRVLDTGAVRPDRTGTGTISLFAPPSLRFSLADNTLPLLTTKRTFLRGILEELLWFVHGATDSKLLSEKGVKIWDGNGSKEFLEKRGLGHRREGDLGPVYGFQWRHFGAKYVDCEKDYTGEGVDQLRECIRKIKEDPTDRRIILSAWNPADIPQMALPPCHMLCQFYVHLPAPDSSEKPKLSCLMYQRSADLGLGIPFNIASYALLTHMIAHVTGTEASELIIQLGDAHVYRDHVDALEIQLKRTPKPFPHLRWARDDITDIEQFVYSDFVVEGYECHPPIAMKMSV</sequence>
<dbReference type="PANTHER" id="PTHR11548">
    <property type="entry name" value="THYMIDYLATE SYNTHASE 1"/>
    <property type="match status" value="1"/>
</dbReference>
<organism evidence="9 10">
    <name type="scientific">Mycena chlorophos</name>
    <name type="common">Agaric fungus</name>
    <name type="synonym">Agaricus chlorophos</name>
    <dbReference type="NCBI Taxonomy" id="658473"/>
    <lineage>
        <taxon>Eukaryota</taxon>
        <taxon>Fungi</taxon>
        <taxon>Dikarya</taxon>
        <taxon>Basidiomycota</taxon>
        <taxon>Agaricomycotina</taxon>
        <taxon>Agaricomycetes</taxon>
        <taxon>Agaricomycetidae</taxon>
        <taxon>Agaricales</taxon>
        <taxon>Marasmiineae</taxon>
        <taxon>Mycenaceae</taxon>
        <taxon>Mycena</taxon>
    </lineage>
</organism>
<dbReference type="Pfam" id="PF00303">
    <property type="entry name" value="Thymidylat_synt"/>
    <property type="match status" value="1"/>
</dbReference>
<evidence type="ECO:0000256" key="4">
    <source>
        <dbReference type="ARBA" id="ARBA00022679"/>
    </source>
</evidence>
<keyword evidence="4" id="KW-0808">Transferase</keyword>
<dbReference type="UniPathway" id="UPA00575"/>
<dbReference type="FunFam" id="3.30.572.10:FF:000013">
    <property type="entry name" value="Thymidylate synthase"/>
    <property type="match status" value="1"/>
</dbReference>
<evidence type="ECO:0000313" key="9">
    <source>
        <dbReference type="EMBL" id="KAF7316653.1"/>
    </source>
</evidence>
<dbReference type="NCBIfam" id="TIGR03284">
    <property type="entry name" value="thym_sym"/>
    <property type="match status" value="1"/>
</dbReference>
<dbReference type="EC" id="2.1.1.45" evidence="2"/>
<protein>
    <recommendedName>
        <fullName evidence="2">thymidylate synthase</fullName>
        <ecNumber evidence="2">2.1.1.45</ecNumber>
    </recommendedName>
</protein>
<dbReference type="CDD" id="cd00351">
    <property type="entry name" value="TS_Pyrimidine_HMase"/>
    <property type="match status" value="1"/>
</dbReference>
<keyword evidence="5" id="KW-0545">Nucleotide biosynthesis</keyword>
<dbReference type="InterPro" id="IPR045097">
    <property type="entry name" value="Thymidate_synth/dCMP_Mease"/>
</dbReference>
<dbReference type="InterPro" id="IPR020940">
    <property type="entry name" value="Thymidylate_synthase_AS"/>
</dbReference>
<evidence type="ECO:0000259" key="8">
    <source>
        <dbReference type="Pfam" id="PF00303"/>
    </source>
</evidence>
<dbReference type="PROSITE" id="PS00091">
    <property type="entry name" value="THYMIDYLATE_SYNTHASE"/>
    <property type="match status" value="1"/>
</dbReference>
<evidence type="ECO:0000256" key="5">
    <source>
        <dbReference type="ARBA" id="ARBA00022727"/>
    </source>
</evidence>
<keyword evidence="3" id="KW-0489">Methyltransferase</keyword>
<dbReference type="EMBL" id="JACAZE010000005">
    <property type="protein sequence ID" value="KAF7316653.1"/>
    <property type="molecule type" value="Genomic_DNA"/>
</dbReference>
<reference evidence="9" key="1">
    <citation type="submission" date="2020-05" db="EMBL/GenBank/DDBJ databases">
        <title>Mycena genomes resolve the evolution of fungal bioluminescence.</title>
        <authorList>
            <person name="Tsai I.J."/>
        </authorList>
    </citation>
    <scope>NUCLEOTIDE SEQUENCE</scope>
    <source>
        <strain evidence="9">110903Hualien_Pintung</strain>
    </source>
</reference>
<dbReference type="InterPro" id="IPR000398">
    <property type="entry name" value="Thymidylate_synthase"/>
</dbReference>
<accession>A0A8H6WIZ7</accession>
<dbReference type="InterPro" id="IPR036926">
    <property type="entry name" value="Thymidate_synth/dCMP_Mease_sf"/>
</dbReference>
<evidence type="ECO:0000313" key="10">
    <source>
        <dbReference type="Proteomes" id="UP000613580"/>
    </source>
</evidence>
<name>A0A8H6WIZ7_MYCCL</name>
<dbReference type="HAMAP" id="MF_00008">
    <property type="entry name" value="Thymidy_synth_bact"/>
    <property type="match status" value="1"/>
</dbReference>
<feature type="active site" evidence="7">
    <location>
        <position position="203"/>
    </location>
</feature>
<dbReference type="GO" id="GO:0005739">
    <property type="term" value="C:mitochondrion"/>
    <property type="evidence" value="ECO:0007669"/>
    <property type="project" value="TreeGrafter"/>
</dbReference>
<evidence type="ECO:0000256" key="7">
    <source>
        <dbReference type="PROSITE-ProRule" id="PRU10016"/>
    </source>
</evidence>
<dbReference type="SUPFAM" id="SSF55831">
    <property type="entry name" value="Thymidylate synthase/dCMP hydroxymethylase"/>
    <property type="match status" value="1"/>
</dbReference>
<dbReference type="Gene3D" id="3.30.572.10">
    <property type="entry name" value="Thymidylate synthase/dCMP hydroxymethylase domain"/>
    <property type="match status" value="1"/>
</dbReference>
<comment type="caution">
    <text evidence="9">The sequence shown here is derived from an EMBL/GenBank/DDBJ whole genome shotgun (WGS) entry which is preliminary data.</text>
</comment>
<evidence type="ECO:0000256" key="2">
    <source>
        <dbReference type="ARBA" id="ARBA00011947"/>
    </source>
</evidence>
<dbReference type="GO" id="GO:0006235">
    <property type="term" value="P:dTTP biosynthetic process"/>
    <property type="evidence" value="ECO:0007669"/>
    <property type="project" value="UniProtKB-UniPathway"/>
</dbReference>
<dbReference type="OrthoDB" id="766at2759"/>
<evidence type="ECO:0000256" key="3">
    <source>
        <dbReference type="ARBA" id="ARBA00022603"/>
    </source>
</evidence>
<dbReference type="PANTHER" id="PTHR11548:SF2">
    <property type="entry name" value="THYMIDYLATE SYNTHASE"/>
    <property type="match status" value="1"/>
</dbReference>
<feature type="domain" description="Thymidylate synthase/dCMP hydroxymethylase" evidence="8">
    <location>
        <begin position="37"/>
        <end position="330"/>
    </location>
</feature>
<dbReference type="AlphaFoldDB" id="A0A8H6WIZ7"/>
<dbReference type="GO" id="GO:0005829">
    <property type="term" value="C:cytosol"/>
    <property type="evidence" value="ECO:0007669"/>
    <property type="project" value="TreeGrafter"/>
</dbReference>
<proteinExistence type="inferred from homology"/>
<dbReference type="GO" id="GO:0006231">
    <property type="term" value="P:dTMP biosynthetic process"/>
    <property type="evidence" value="ECO:0007669"/>
    <property type="project" value="InterPro"/>
</dbReference>
<keyword evidence="10" id="KW-1185">Reference proteome</keyword>